<evidence type="ECO:0000256" key="5">
    <source>
        <dbReference type="ARBA" id="ARBA00022692"/>
    </source>
</evidence>
<dbReference type="EMBL" id="JABXXQ010000421">
    <property type="protein sequence ID" value="NVN31582.1"/>
    <property type="molecule type" value="Genomic_DNA"/>
</dbReference>
<comment type="subcellular location">
    <subcellularLocation>
        <location evidence="1">Cell inner membrane</location>
        <topology evidence="1">Single-pass type II membrane protein</topology>
        <orientation evidence="1">Periplasmic side</orientation>
    </subcellularLocation>
</comment>
<keyword evidence="4" id="KW-0997">Cell inner membrane</keyword>
<sequence>MLATLRRTIVDTWVGRVIAILFILAFAGWGIGDMLTNIFTPAGGGVARVDGTTIPVADFDRAYRQQLGQLARQRNTDPSSLDAPTRQLAARQAAEQLVSQAVVTQAARAKGLRVPDSALRDAIFAIPAFQGANGQFDRTVFNQKLAQIGMTEPVLLSLMREDLTAQALVGALQAGVMAPKPLIDNAFAYASATRTASFVTIAFPTPASIAAPDEATLKRWYDNHADQFRSPEYRRIQAVVLTPDTIARGMTIPDADIHRAYDMLSSRYILPARRTVDILIGQDQAKMASLAAAWKAGASFADIQKQAGDAAAPVSLSEAPESEFPSPEIGHAVFAASPNTVTGPVQTAGGWAVLKVSRVVAPQTTTFDQAKADLSAEIAKARAGSDLSARATKLQDAIAGGGLDAIPTEIGAAPLLGSLDAQGNTPEGEPAPLPGPDSLRQAIITKAFATKPGAPPSLEQVGNDGYFALSVESITPAAARSFEQAHDAVLASWREAEARRLANTQAAALFARAQGTDGHRPGIAQAINDSGMTGLSVQQSPPIGRNVPPAGVPAPLARIAFDIPVGQSTMVEDGHAFVVATITGAQQGDPQSDRLLYGQTRDALTRLMGEDVGASYVAWLRGRAKISINQKLVDSAAGQP</sequence>
<evidence type="ECO:0000256" key="7">
    <source>
        <dbReference type="ARBA" id="ARBA00023136"/>
    </source>
</evidence>
<organism evidence="16 18">
    <name type="scientific">Endobacter medicaginis</name>
    <dbReference type="NCBI Taxonomy" id="1181271"/>
    <lineage>
        <taxon>Bacteria</taxon>
        <taxon>Pseudomonadati</taxon>
        <taxon>Pseudomonadota</taxon>
        <taxon>Alphaproteobacteria</taxon>
        <taxon>Acetobacterales</taxon>
        <taxon>Acetobacteraceae</taxon>
        <taxon>Endobacter</taxon>
    </lineage>
</organism>
<keyword evidence="3" id="KW-1003">Cell membrane</keyword>
<reference evidence="16 18" key="2">
    <citation type="submission" date="2020-08" db="EMBL/GenBank/DDBJ databases">
        <title>Genomic Encyclopedia of Type Strains, Phase III (KMG-III): the genomes of soil and plant-associated and newly described type strains.</title>
        <authorList>
            <person name="Whitman W."/>
        </authorList>
    </citation>
    <scope>NUCLEOTIDE SEQUENCE [LARGE SCALE GENOMIC DNA]</scope>
    <source>
        <strain evidence="16 18">CECT 8088</strain>
    </source>
</reference>
<dbReference type="RefSeq" id="WP_176625990.1">
    <property type="nucleotide sequence ID" value="NZ_JABXXQ010000421.1"/>
</dbReference>
<reference evidence="17 19" key="1">
    <citation type="submission" date="2020-06" db="EMBL/GenBank/DDBJ databases">
        <title>Description of novel acetic acid bacteria.</title>
        <authorList>
            <person name="Sombolestani A."/>
        </authorList>
    </citation>
    <scope>NUCLEOTIDE SEQUENCE [LARGE SCALE GENOMIC DNA]</scope>
    <source>
        <strain evidence="17 19">LMG 26838</strain>
    </source>
</reference>
<dbReference type="InterPro" id="IPR046357">
    <property type="entry name" value="PPIase_dom_sf"/>
</dbReference>
<evidence type="ECO:0000256" key="1">
    <source>
        <dbReference type="ARBA" id="ARBA00004382"/>
    </source>
</evidence>
<keyword evidence="16" id="KW-0413">Isomerase</keyword>
<evidence type="ECO:0000256" key="8">
    <source>
        <dbReference type="ARBA" id="ARBA00023186"/>
    </source>
</evidence>
<feature type="transmembrane region" description="Helical" evidence="14">
    <location>
        <begin position="12"/>
        <end position="31"/>
    </location>
</feature>
<gene>
    <name evidence="16" type="ORF">FHR90_000552</name>
    <name evidence="17" type="ORF">HUK83_14735</name>
</gene>
<protein>
    <recommendedName>
        <fullName evidence="2">Parvulin-like PPIase</fullName>
    </recommendedName>
    <alternativeName>
        <fullName evidence="9">Peptidyl-prolyl cis-trans isomerase plp</fullName>
    </alternativeName>
    <alternativeName>
        <fullName evidence="12">Periplasmic chaperone PpiD</fullName>
    </alternativeName>
    <alternativeName>
        <fullName evidence="13">Periplasmic folding chaperone</fullName>
    </alternativeName>
    <alternativeName>
        <fullName evidence="10">Rotamase plp</fullName>
    </alternativeName>
</protein>
<dbReference type="InterPro" id="IPR027304">
    <property type="entry name" value="Trigger_fact/SurA_dom_sf"/>
</dbReference>
<dbReference type="GO" id="GO:0003755">
    <property type="term" value="F:peptidyl-prolyl cis-trans isomerase activity"/>
    <property type="evidence" value="ECO:0007669"/>
    <property type="project" value="InterPro"/>
</dbReference>
<dbReference type="AlphaFoldDB" id="A0A839URA8"/>
<accession>A0A839URA8</accession>
<feature type="domain" description="PpiC" evidence="15">
    <location>
        <begin position="252"/>
        <end position="371"/>
    </location>
</feature>
<dbReference type="PANTHER" id="PTHR47529">
    <property type="entry name" value="PEPTIDYL-PROLYL CIS-TRANS ISOMERASE D"/>
    <property type="match status" value="1"/>
</dbReference>
<dbReference type="Pfam" id="PF13624">
    <property type="entry name" value="SurA_N_3"/>
    <property type="match status" value="1"/>
</dbReference>
<name>A0A839URA8_9PROT</name>
<dbReference type="EMBL" id="JACHXV010000002">
    <property type="protein sequence ID" value="MBB3172738.1"/>
    <property type="molecule type" value="Genomic_DNA"/>
</dbReference>
<proteinExistence type="inferred from homology"/>
<dbReference type="PANTHER" id="PTHR47529:SF1">
    <property type="entry name" value="PERIPLASMIC CHAPERONE PPID"/>
    <property type="match status" value="1"/>
</dbReference>
<evidence type="ECO:0000313" key="17">
    <source>
        <dbReference type="EMBL" id="NVN31582.1"/>
    </source>
</evidence>
<dbReference type="InterPro" id="IPR052029">
    <property type="entry name" value="PpiD_chaperone"/>
</dbReference>
<evidence type="ECO:0000256" key="6">
    <source>
        <dbReference type="ARBA" id="ARBA00022989"/>
    </source>
</evidence>
<comment type="similarity">
    <text evidence="11">Belongs to the PpiD chaperone family.</text>
</comment>
<dbReference type="Proteomes" id="UP000565205">
    <property type="component" value="Unassembled WGS sequence"/>
</dbReference>
<evidence type="ECO:0000256" key="14">
    <source>
        <dbReference type="SAM" id="Phobius"/>
    </source>
</evidence>
<keyword evidence="5 14" id="KW-0812">Transmembrane</keyword>
<evidence type="ECO:0000313" key="16">
    <source>
        <dbReference type="EMBL" id="MBB3172738.1"/>
    </source>
</evidence>
<keyword evidence="18" id="KW-1185">Reference proteome</keyword>
<dbReference type="SUPFAM" id="SSF109998">
    <property type="entry name" value="Triger factor/SurA peptide-binding domain-like"/>
    <property type="match status" value="1"/>
</dbReference>
<keyword evidence="8" id="KW-0143">Chaperone</keyword>
<dbReference type="Pfam" id="PF13145">
    <property type="entry name" value="Rotamase_2"/>
    <property type="match status" value="1"/>
</dbReference>
<evidence type="ECO:0000313" key="19">
    <source>
        <dbReference type="Proteomes" id="UP000565205"/>
    </source>
</evidence>
<evidence type="ECO:0000256" key="4">
    <source>
        <dbReference type="ARBA" id="ARBA00022519"/>
    </source>
</evidence>
<evidence type="ECO:0000256" key="9">
    <source>
        <dbReference type="ARBA" id="ARBA00030642"/>
    </source>
</evidence>
<evidence type="ECO:0000256" key="11">
    <source>
        <dbReference type="ARBA" id="ARBA00038408"/>
    </source>
</evidence>
<keyword evidence="6 14" id="KW-1133">Transmembrane helix</keyword>
<dbReference type="InterPro" id="IPR000297">
    <property type="entry name" value="PPIase_PpiC"/>
</dbReference>
<comment type="caution">
    <text evidence="16">The sequence shown here is derived from an EMBL/GenBank/DDBJ whole genome shotgun (WGS) entry which is preliminary data.</text>
</comment>
<evidence type="ECO:0000256" key="10">
    <source>
        <dbReference type="ARBA" id="ARBA00031484"/>
    </source>
</evidence>
<evidence type="ECO:0000259" key="15">
    <source>
        <dbReference type="Pfam" id="PF13145"/>
    </source>
</evidence>
<evidence type="ECO:0000256" key="12">
    <source>
        <dbReference type="ARBA" id="ARBA00040743"/>
    </source>
</evidence>
<dbReference type="Gene3D" id="3.10.50.40">
    <property type="match status" value="1"/>
</dbReference>
<evidence type="ECO:0000256" key="2">
    <source>
        <dbReference type="ARBA" id="ARBA00018370"/>
    </source>
</evidence>
<evidence type="ECO:0000256" key="3">
    <source>
        <dbReference type="ARBA" id="ARBA00022475"/>
    </source>
</evidence>
<dbReference type="Gene3D" id="1.10.4030.10">
    <property type="entry name" value="Porin chaperone SurA, peptide-binding domain"/>
    <property type="match status" value="1"/>
</dbReference>
<dbReference type="GO" id="GO:0005886">
    <property type="term" value="C:plasma membrane"/>
    <property type="evidence" value="ECO:0007669"/>
    <property type="project" value="UniProtKB-SubCell"/>
</dbReference>
<evidence type="ECO:0000256" key="13">
    <source>
        <dbReference type="ARBA" id="ARBA00042775"/>
    </source>
</evidence>
<dbReference type="Proteomes" id="UP000557688">
    <property type="component" value="Unassembled WGS sequence"/>
</dbReference>
<keyword evidence="7 14" id="KW-0472">Membrane</keyword>
<dbReference type="SUPFAM" id="SSF54534">
    <property type="entry name" value="FKBP-like"/>
    <property type="match status" value="1"/>
</dbReference>
<evidence type="ECO:0000313" key="18">
    <source>
        <dbReference type="Proteomes" id="UP000557688"/>
    </source>
</evidence>